<dbReference type="SMART" id="SM00823">
    <property type="entry name" value="PKS_PP"/>
    <property type="match status" value="4"/>
</dbReference>
<dbReference type="SUPFAM" id="SSF56801">
    <property type="entry name" value="Acetyl-CoA synthetase-like"/>
    <property type="match status" value="4"/>
</dbReference>
<dbReference type="Gene3D" id="3.30.559.30">
    <property type="entry name" value="Nonribosomal peptide synthetase, condensation domain"/>
    <property type="match status" value="4"/>
</dbReference>
<dbReference type="GO" id="GO:0072330">
    <property type="term" value="P:monocarboxylic acid biosynthetic process"/>
    <property type="evidence" value="ECO:0007669"/>
    <property type="project" value="UniProtKB-ARBA"/>
</dbReference>
<dbReference type="GO" id="GO:0044550">
    <property type="term" value="P:secondary metabolite biosynthetic process"/>
    <property type="evidence" value="ECO:0007669"/>
    <property type="project" value="UniProtKB-ARBA"/>
</dbReference>
<dbReference type="FunFam" id="3.30.300.30:FF:000010">
    <property type="entry name" value="Enterobactin synthetase component F"/>
    <property type="match status" value="4"/>
</dbReference>
<dbReference type="SUPFAM" id="SSF47336">
    <property type="entry name" value="ACP-like"/>
    <property type="match status" value="4"/>
</dbReference>
<feature type="domain" description="Carrier" evidence="4">
    <location>
        <begin position="4236"/>
        <end position="4311"/>
    </location>
</feature>
<dbReference type="InterPro" id="IPR020845">
    <property type="entry name" value="AMP-binding_CS"/>
</dbReference>
<dbReference type="FunFam" id="3.40.50.980:FF:000001">
    <property type="entry name" value="Non-ribosomal peptide synthetase"/>
    <property type="match status" value="3"/>
</dbReference>
<dbReference type="NCBIfam" id="NF003417">
    <property type="entry name" value="PRK04813.1"/>
    <property type="match status" value="5"/>
</dbReference>
<dbReference type="CDD" id="cd19540">
    <property type="entry name" value="LCL_NRPS-like"/>
    <property type="match status" value="2"/>
</dbReference>
<dbReference type="InterPro" id="IPR000873">
    <property type="entry name" value="AMP-dep_synth/lig_dom"/>
</dbReference>
<dbReference type="Pfam" id="PF00501">
    <property type="entry name" value="AMP-binding"/>
    <property type="match status" value="4"/>
</dbReference>
<dbReference type="InterPro" id="IPR025110">
    <property type="entry name" value="AMP-bd_C"/>
</dbReference>
<dbReference type="GO" id="GO:0008610">
    <property type="term" value="P:lipid biosynthetic process"/>
    <property type="evidence" value="ECO:0007669"/>
    <property type="project" value="UniProtKB-ARBA"/>
</dbReference>
<dbReference type="GO" id="GO:0005737">
    <property type="term" value="C:cytoplasm"/>
    <property type="evidence" value="ECO:0007669"/>
    <property type="project" value="TreeGrafter"/>
</dbReference>
<dbReference type="InterPro" id="IPR045851">
    <property type="entry name" value="AMP-bd_C_sf"/>
</dbReference>
<dbReference type="InterPro" id="IPR006162">
    <property type="entry name" value="Ppantetheine_attach_site"/>
</dbReference>
<feature type="domain" description="Carrier" evidence="4">
    <location>
        <begin position="978"/>
        <end position="1053"/>
    </location>
</feature>
<dbReference type="GO" id="GO:0043041">
    <property type="term" value="P:amino acid activation for nonribosomal peptide biosynthetic process"/>
    <property type="evidence" value="ECO:0007669"/>
    <property type="project" value="TreeGrafter"/>
</dbReference>
<dbReference type="InterPro" id="IPR023213">
    <property type="entry name" value="CAT-like_dom_sf"/>
</dbReference>
<dbReference type="SUPFAM" id="SSF52777">
    <property type="entry name" value="CoA-dependent acyltransferases"/>
    <property type="match status" value="8"/>
</dbReference>
<protein>
    <submittedName>
        <fullName evidence="5">Amino acid adenylation domain-containing protein</fullName>
    </submittedName>
</protein>
<dbReference type="CDD" id="cd05930">
    <property type="entry name" value="A_NRPS"/>
    <property type="match status" value="2"/>
</dbReference>
<dbReference type="FunFam" id="2.30.38.10:FF:000001">
    <property type="entry name" value="Non-ribosomal peptide synthetase PvdI"/>
    <property type="match status" value="4"/>
</dbReference>
<dbReference type="Gene3D" id="2.30.38.10">
    <property type="entry name" value="Luciferase, Domain 3"/>
    <property type="match status" value="4"/>
</dbReference>
<dbReference type="Gene3D" id="3.30.300.30">
    <property type="match status" value="4"/>
</dbReference>
<evidence type="ECO:0000256" key="1">
    <source>
        <dbReference type="ARBA" id="ARBA00001957"/>
    </source>
</evidence>
<dbReference type="InterPro" id="IPR036736">
    <property type="entry name" value="ACP-like_sf"/>
</dbReference>
<keyword evidence="2" id="KW-0596">Phosphopantetheine</keyword>
<dbReference type="FunFam" id="3.40.50.12780:FF:000012">
    <property type="entry name" value="Non-ribosomal peptide synthetase"/>
    <property type="match status" value="2"/>
</dbReference>
<dbReference type="Gene3D" id="3.40.50.1820">
    <property type="entry name" value="alpha/beta hydrolase"/>
    <property type="match status" value="2"/>
</dbReference>
<evidence type="ECO:0000256" key="2">
    <source>
        <dbReference type="ARBA" id="ARBA00022450"/>
    </source>
</evidence>
<dbReference type="Proteomes" id="UP000649753">
    <property type="component" value="Unassembled WGS sequence"/>
</dbReference>
<dbReference type="PROSITE" id="PS00012">
    <property type="entry name" value="PHOSPHOPANTETHEINE"/>
    <property type="match status" value="4"/>
</dbReference>
<keyword evidence="3" id="KW-0597">Phosphoprotein</keyword>
<dbReference type="InterPro" id="IPR001242">
    <property type="entry name" value="Condensation_dom"/>
</dbReference>
<keyword evidence="6" id="KW-1185">Reference proteome</keyword>
<dbReference type="GO" id="GO:0003824">
    <property type="term" value="F:catalytic activity"/>
    <property type="evidence" value="ECO:0007669"/>
    <property type="project" value="InterPro"/>
</dbReference>
<reference evidence="5" key="1">
    <citation type="submission" date="2020-10" db="EMBL/GenBank/DDBJ databases">
        <title>Sequencing the genomes of 1000 actinobacteria strains.</title>
        <authorList>
            <person name="Klenk H.-P."/>
        </authorList>
    </citation>
    <scope>NUCLEOTIDE SEQUENCE</scope>
    <source>
        <strain evidence="5">DSM 46832</strain>
    </source>
</reference>
<dbReference type="Pfam" id="PF00550">
    <property type="entry name" value="PP-binding"/>
    <property type="match status" value="4"/>
</dbReference>
<evidence type="ECO:0000259" key="4">
    <source>
        <dbReference type="PROSITE" id="PS50075"/>
    </source>
</evidence>
<dbReference type="Pfam" id="PF00668">
    <property type="entry name" value="Condensation"/>
    <property type="match status" value="5"/>
</dbReference>
<evidence type="ECO:0000313" key="6">
    <source>
        <dbReference type="Proteomes" id="UP000649753"/>
    </source>
</evidence>
<comment type="cofactor">
    <cofactor evidence="1">
        <name>pantetheine 4'-phosphate</name>
        <dbReference type="ChEBI" id="CHEBI:47942"/>
    </cofactor>
</comment>
<dbReference type="PROSITE" id="PS00455">
    <property type="entry name" value="AMP_BINDING"/>
    <property type="match status" value="4"/>
</dbReference>
<dbReference type="RefSeq" id="WP_192768704.1">
    <property type="nucleotide sequence ID" value="NZ_JADBEB010000001.1"/>
</dbReference>
<evidence type="ECO:0000256" key="3">
    <source>
        <dbReference type="ARBA" id="ARBA00022553"/>
    </source>
</evidence>
<feature type="domain" description="Carrier" evidence="4">
    <location>
        <begin position="3119"/>
        <end position="3194"/>
    </location>
</feature>
<organism evidence="5 6">
    <name type="scientific">Plantactinospora soyae</name>
    <dbReference type="NCBI Taxonomy" id="1544732"/>
    <lineage>
        <taxon>Bacteria</taxon>
        <taxon>Bacillati</taxon>
        <taxon>Actinomycetota</taxon>
        <taxon>Actinomycetes</taxon>
        <taxon>Micromonosporales</taxon>
        <taxon>Micromonosporaceae</taxon>
        <taxon>Plantactinospora</taxon>
    </lineage>
</organism>
<dbReference type="InterPro" id="IPR010071">
    <property type="entry name" value="AA_adenyl_dom"/>
</dbReference>
<dbReference type="Gene3D" id="3.30.559.10">
    <property type="entry name" value="Chloramphenicol acetyltransferase-like domain"/>
    <property type="match status" value="4"/>
</dbReference>
<feature type="domain" description="Carrier" evidence="4">
    <location>
        <begin position="2054"/>
        <end position="2129"/>
    </location>
</feature>
<dbReference type="PANTHER" id="PTHR45527:SF1">
    <property type="entry name" value="FATTY ACID SYNTHASE"/>
    <property type="match status" value="1"/>
</dbReference>
<dbReference type="FunFam" id="3.30.559.10:FF:000012">
    <property type="entry name" value="Non-ribosomal peptide synthetase"/>
    <property type="match status" value="1"/>
</dbReference>
<dbReference type="PANTHER" id="PTHR45527">
    <property type="entry name" value="NONRIBOSOMAL PEPTIDE SYNTHETASE"/>
    <property type="match status" value="1"/>
</dbReference>
<dbReference type="InterPro" id="IPR009081">
    <property type="entry name" value="PP-bd_ACP"/>
</dbReference>
<dbReference type="InterPro" id="IPR029058">
    <property type="entry name" value="AB_hydrolase_fold"/>
</dbReference>
<dbReference type="InterPro" id="IPR020806">
    <property type="entry name" value="PKS_PP-bd"/>
</dbReference>
<name>A0A927R8W8_9ACTN</name>
<dbReference type="CDD" id="cd19544">
    <property type="entry name" value="E-C_NRPS"/>
    <property type="match status" value="1"/>
</dbReference>
<gene>
    <name evidence="5" type="ORF">H4W31_004834</name>
</gene>
<dbReference type="Pfam" id="PF13193">
    <property type="entry name" value="AMP-binding_C"/>
    <property type="match status" value="4"/>
</dbReference>
<sequence>MNVKRLGEWVTVVSEGELHELMAGQLGVWNALQLEPESAVFNVGEYLDLRGDLDVDLFAEALRRALDEADAYRLRFRLVGGVPRQYVAAAADPALQVVDLSAEPDPQAAAQAAMRADIGRRIALIDAPMFRHTLFVLGQRHFLWYQRLHHLVVDGYSFALFASAVAGNYDALSAGRSATGGALEPVSVLLDADRDYRGSARQRQDREFWSAMLADLPDAGRPHGRHHQRLPSAVGRHLRPVDTRVAAEVRATAARFGTSVGGLAIAAAGLYQYRTTGERDLVLGVAALGRENESELAAVGMAANELPVRLGIDPRESRGDFVRRTARTVYAAARHQRYRYEDVLRDLKAVDGPSLFQLSVNVMSFEYPVRFGNCSATARTVSSGPTYDQQVNIYDRSGVVEIGVEVNRDLHEEAVAETVARRYLSALRTFVDAAPDEPVGRSNLLDGDERRRVLVDWNAMTRPTADRPATVTALFEAEVVRAPDAVAVLGDGVELTYAELDARANRLARYLGGLGLGPESVVAVVMGRGADVVTALLGVLKAGAAYLPIDPQSPVDRIAFMLADSGAALLLGTEEVLDDLPAGRVRMVAVDEPAVRAAIAGQPDSSPGTTVEPAGLAYVIYTSGSTGTPKGVAVPHAGVVNLALAPGMRAGPGARVLQFASIGFDAATWELLMALCCGGALVVAPAAELLPGPGLVDVIARHRVTQVLLPPTVLGVLGTDDLRSVEALVSGGEALDSGLVDRWAPGRRLVNAYGPTETSVVASMSAPLKVGDQPTIGGPLADTRLFVLDDGLGPVPPGVAGELYAAGVGVARGYLGRPGLTAQRFVACPFGSGERMYRTGDLVKWTPDGRLLFLGRADDQVKIRGYRVEPGEIEAVLKTHPQVGQATVVVREDAPGDRRLVAYVVPTDDVPADPDDTDDADDGLPDRVREFAGRRLPEYMVPASVMVLERLPLTVNGKLDRRALPAPDYAAGAGVGRGPATVQEKILCGVFAQVLGLDSVGVDDDFFRLGGHSLLAVELLSRIRAGLGVEVKIRTLFESPTPAGLAQAAVAGPVVVPENLIPSMAQRITPDMLPLVELSDTEVQRVVAEVDGGAQNVADIYPLAPLQEGLLFHHLMAADGGRDPYVTVWVLEFDSRTRLDRFAQALQQVVDRHDIYRTSVVWEGLPEPVQVVWRQAELPVVTHVLDEAYPDPVAALVGRVGSGMDLGRPPLMDLHVAEAGEGRWLGLLRTHHMVQDHEGTDVLVQELRAILTGRGNHLAAALPLRNFVAQARSVPREEHEQFFADLLGDVTEPTAPYGLLDVRGDGTASVTAELPVRREAVDRLREVAQRLGVSVATLLHVAWARVLSVVSGRDDVVFGTVLLGRMNAGASADRVVGPFINTLPVRVRTGRLGVRVAVEQMRTQLAALLDHEHAPLAVAQQVSGVPENTPLFTSLFNYRHSVRGDAGRLEKGVWEQAIDGVRTLHVQDRTNYPLAVEANDLGVGGLTLRVQAADPVDPVAVARMFRTTVEHLVDALHDHPDSPLHAIDLLDAGQLEQVLAEWNDTGLAGMGGTAHALFEAQVARTPDAVAVTGDGVELTYAELDARANRLARHLRGLGAGPESVVALLLERGVDVVVSVLAVWKAGAAYLPVEPRLPVDRVAFMLQDSATTVLVTSSGLADLGVHGIPTVLLDHPGVRAQLAECVPTAPPVQVAPQGLAYVIYTSGSTGTPKGVALTHAGVANLVSTFQQRLGVGAGTRVLQFASIGFDAATWELVCALCSGGALVVAAADELLPGAGLTEVVARHRVNYAGLPPAVLATVRPEELPSVTTLVSAGEALDGELVRRWAVGRRFHNGYGPTETTVGSAISPALAVDDAPVIGVPLCNTRAFVLDGVLRPVPPGVVGELYVAGAQLGRGYVGRAGLTAQRFVACPFGPGERMYRTGDLARWTPDARLVFAGRADEQVQIRGFRIEPGEIEVVLQSHPRIARAVVLARQDAPGDRRLVAYVVPADDDVAEDGLPELVREFAGQRLPEYMVPASVVVLERLPLTASGKLDRRALPAPAYATGAGTGRAPATAQEELLRGAFAQVLELDQVGVDDDFFRSGGHSLLAVRLVSRVRTVLGVELPLPVLFERPTVKGLADWLAGPGVGSARTALRAAVRPAQVEQSFAQRRLWFLNRLEGPSPTYNMPLTIRLSGSVDVPALAAALRDVIGRHESLRTVFPAVDGEPHQRILDPQDLDWQLPVRRVGRNELSEAVSEATRYAFDLAVEVPIRAWLFQSAADEYVLVLVTHHIASDGWSMAPLGRDLSVAYTARLDGGAPRWDALPVQYADYALWQRELLGDRSDPDSVLATQLAYWQQVLAGAPEELALPYDRPRPAVASHRGCVVPLRVSGELHQRLVELARAEGVTTFMVLQSALAVLLSRLGAGTDIPIGSSVAGRTDAALDDLVGFFVNTLVVRTDLSGDPTFVEVLGRVRQASLGALEHQDVPFERLVEELTPTRSLARHPLFQVRLTVQNTERRTLELPGTRAESENPLVDIPAALPATLDLDVLVEEVLDEHGRPVGLRGLVVAAADLFDESTVQRLATWFVRVLDTVCGAAELRLREIDLLDAGQREQVLVEWNDTAVGGVDATVVELFARQVVACPDAVAVVVEGSEVSYRELDAASTRLARELVGRGVGVESVVGLCLPRGVEMITAIVAVWKAGAAYLPVDLQLPARRVEFMLADAGVEVVLACRDVAVDSVDLVGVLTGLSVVWLDDPLPGDVDGDVDGGVDVVLPVVGPDALAYVMYTSGSTGVPKGVGVTHGGLANYVVWAAGAYVTVGGAPLHSSLAFDLTVTSVLVPLVSGSVVVVDRVGGVAGLSGLLVGGRGFGLVKVVPAHAALLVGEGVGVDVGSWVVGGEALSGSLVRGLLGVSAGSVVVNEYGPTEAVVGCCVFEVSGGWSGEVVPIGRPIANMRLYVLDDGLAPLPPGVAGELYIAGVQLARGYVGRAGLTAERFVACPFESGRRMYRTGDLAKWVPGGQLVFLGRVDEQVKVRGFRIEPGEIEAVLTSHPQVDRAAVVVREDTAGDRRLVAYTVTDADPDDVVGYVAQRLPEYMVPAAVVVLDELPLTVNGKLDRRALPAPDYGADAGGGRAPVTVQEETLCAAFADVLAVDAVGVDDNFFRLGGHSLLAVRLVSRVRTLLGVELPLTAVFEAPTPAGLAGRLSGPGVGRTRVALRARVRPQRVELSFAQRRLWFLGQLEGPNPTYNVPMVVRLTGELDVAALDAALRDVIRRHESLRTVFPAVDGEPYQQILDPAELTWAMTIVPNGRGHHAELPFPVFSEMSDLPSAAMAVVDPVTDLGVDALASADLAGAVVGVTRYAFDVSTEMPIRAWLFEVGPDDQLLVLVLHHIADDGLSMAPLSRDLSAAYAARVRGEAPVREPLPVQYADYALWQRELLGDPEDPDSLLSAQLDHWRQALSGLPEELALPVDRPRPAVAGHRGHSVPVWVPAEVHQRLAELVRAEGVTAFMVLQSALAVLFSRLGAGTDIPIGSAVAGRTDEALDDLVGCFVNSLVIRTDLSGDPEFRQVLARVRDTTLKALAHQDVPFERLVEEVAPSRSLARHPLFQVILTIVNPVSATRSDDYTPRLTGLESSAVFAGKQAAKFDLDVLVGETFDADGRPAGLRGAVTASADLFDVATVERIVRWFGHVLEMVTTAPETRLHAVQLLDPQERDLVLHRWNDTAGTAPVSTVGELLRQRVAATPDAVAVVADGTSLTYGELDARANRLAWYLWRLGVGAESVVGLCLPRGAEMIVGMLGVWKAGAAYLPVDPGLPVERIAFMLTDSRATLLVGVEEVLDDLPAGRVRMVALDEPVVAAGLADCPDSPPEVTVPEQGLAYVMYTSGSTGVPKGVAVTHGSLGNYVGSAAVRLGWSDEGLRYGLLQPQVTDLGNTVVFVSLATGGQLHVLDEAAVVNPGAVAGYLAEHDIDCVKAVPSHLMALSAAEPAERLLPARSLVLGGEAAPVEWLGEFLDAAAAGGRKVFNHYGPTEATIGVATTELTRGLVADGVVPIGTPIANTRLYVLDGGLNPVPVGVVGELYVAGAGLARGYVGRAGLTGERFVACPFGTGLRMYRTGDLAKWTAAGQLVFAGRADDQVKIRGFRVEPGEVETALRGHPAVARAAVVAREDVPGDRRLVAYLVPADGDAEDAGGELGGSVRKFLAQRLPDYLVPATVVVLASLPLTASGKLDRHALPAPTAAGGADARRAPTTRAEELLCESFAQVLGVETVGLDDNFFDLGGHSLLAVRLISRIRAALGVEVDIQVLFEAPTVAMLSGQLGTKKSVRPALRPMRREPA</sequence>
<dbReference type="EMBL" id="JADBEB010000001">
    <property type="protein sequence ID" value="MBE1489196.1"/>
    <property type="molecule type" value="Genomic_DNA"/>
</dbReference>
<dbReference type="Gene3D" id="3.40.50.980">
    <property type="match status" value="8"/>
</dbReference>
<dbReference type="Gene3D" id="1.10.1200.10">
    <property type="entry name" value="ACP-like"/>
    <property type="match status" value="2"/>
</dbReference>
<evidence type="ECO:0000313" key="5">
    <source>
        <dbReference type="EMBL" id="MBE1489196.1"/>
    </source>
</evidence>
<dbReference type="GO" id="GO:0031177">
    <property type="term" value="F:phosphopantetheine binding"/>
    <property type="evidence" value="ECO:0007669"/>
    <property type="project" value="InterPro"/>
</dbReference>
<dbReference type="FunFam" id="1.10.1200.10:FF:000016">
    <property type="entry name" value="Non-ribosomal peptide synthase"/>
    <property type="match status" value="4"/>
</dbReference>
<comment type="caution">
    <text evidence="5">The sequence shown here is derived from an EMBL/GenBank/DDBJ whole genome shotgun (WGS) entry which is preliminary data.</text>
</comment>
<proteinExistence type="predicted"/>
<dbReference type="NCBIfam" id="TIGR01733">
    <property type="entry name" value="AA-adenyl-dom"/>
    <property type="match status" value="4"/>
</dbReference>
<dbReference type="PROSITE" id="PS50075">
    <property type="entry name" value="CARRIER"/>
    <property type="match status" value="4"/>
</dbReference>
<accession>A0A927R8W8</accession>